<reference evidence="1 2" key="1">
    <citation type="submission" date="2020-03" db="EMBL/GenBank/DDBJ databases">
        <title>Whole genome shotgun sequence of Phytohabitans rumicis NBRC 108638.</title>
        <authorList>
            <person name="Komaki H."/>
            <person name="Tamura T."/>
        </authorList>
    </citation>
    <scope>NUCLEOTIDE SEQUENCE [LARGE SCALE GENOMIC DNA]</scope>
    <source>
        <strain evidence="1 2">NBRC 108638</strain>
    </source>
</reference>
<sequence length="82" mass="8821">MAFVTHLAEELGEQCPHVALAAGQRVDGHPGDAGHPVEGASYVLAHRDPGYRRERGAAVLHDESPVAFVEWQVVAERLAVRG</sequence>
<gene>
    <name evidence="1" type="ORF">Prum_018330</name>
</gene>
<dbReference type="Proteomes" id="UP000482960">
    <property type="component" value="Unassembled WGS sequence"/>
</dbReference>
<organism evidence="1 2">
    <name type="scientific">Phytohabitans rumicis</name>
    <dbReference type="NCBI Taxonomy" id="1076125"/>
    <lineage>
        <taxon>Bacteria</taxon>
        <taxon>Bacillati</taxon>
        <taxon>Actinomycetota</taxon>
        <taxon>Actinomycetes</taxon>
        <taxon>Micromonosporales</taxon>
        <taxon>Micromonosporaceae</taxon>
    </lineage>
</organism>
<keyword evidence="2" id="KW-1185">Reference proteome</keyword>
<evidence type="ECO:0000313" key="1">
    <source>
        <dbReference type="EMBL" id="GFJ88191.1"/>
    </source>
</evidence>
<evidence type="ECO:0000313" key="2">
    <source>
        <dbReference type="Proteomes" id="UP000482960"/>
    </source>
</evidence>
<name>A0A6V8L0B0_9ACTN</name>
<protein>
    <submittedName>
        <fullName evidence="1">Uncharacterized protein</fullName>
    </submittedName>
</protein>
<reference evidence="1 2" key="2">
    <citation type="submission" date="2020-03" db="EMBL/GenBank/DDBJ databases">
        <authorList>
            <person name="Ichikawa N."/>
            <person name="Kimura A."/>
            <person name="Kitahashi Y."/>
            <person name="Uohara A."/>
        </authorList>
    </citation>
    <scope>NUCLEOTIDE SEQUENCE [LARGE SCALE GENOMIC DNA]</scope>
    <source>
        <strain evidence="1 2">NBRC 108638</strain>
    </source>
</reference>
<comment type="caution">
    <text evidence="1">The sequence shown here is derived from an EMBL/GenBank/DDBJ whole genome shotgun (WGS) entry which is preliminary data.</text>
</comment>
<dbReference type="EMBL" id="BLPG01000001">
    <property type="protein sequence ID" value="GFJ88191.1"/>
    <property type="molecule type" value="Genomic_DNA"/>
</dbReference>
<accession>A0A6V8L0B0</accession>
<dbReference type="AlphaFoldDB" id="A0A6V8L0B0"/>
<proteinExistence type="predicted"/>